<comment type="similarity">
    <text evidence="1">Belongs to the cycloisomerase 2 family.</text>
</comment>
<dbReference type="InterPro" id="IPR011048">
    <property type="entry name" value="Haem_d1_sf"/>
</dbReference>
<name>A0A917PWI9_9PSED</name>
<keyword evidence="4" id="KW-1185">Reference proteome</keyword>
<dbReference type="Pfam" id="PF10282">
    <property type="entry name" value="Lactonase"/>
    <property type="match status" value="1"/>
</dbReference>
<evidence type="ECO:0000256" key="2">
    <source>
        <dbReference type="ARBA" id="ARBA00022526"/>
    </source>
</evidence>
<dbReference type="InterPro" id="IPR050282">
    <property type="entry name" value="Cycloisomerase_2"/>
</dbReference>
<reference evidence="3" key="2">
    <citation type="submission" date="2020-09" db="EMBL/GenBank/DDBJ databases">
        <authorList>
            <person name="Sun Q."/>
            <person name="Ohkuma M."/>
        </authorList>
    </citation>
    <scope>NUCLEOTIDE SEQUENCE</scope>
    <source>
        <strain evidence="3">JCM 30078</strain>
    </source>
</reference>
<dbReference type="SUPFAM" id="SSF51004">
    <property type="entry name" value="C-terminal (heme d1) domain of cytochrome cd1-nitrite reductase"/>
    <property type="match status" value="1"/>
</dbReference>
<keyword evidence="2" id="KW-0313">Glucose metabolism</keyword>
<dbReference type="GO" id="GO:0006006">
    <property type="term" value="P:glucose metabolic process"/>
    <property type="evidence" value="ECO:0007669"/>
    <property type="project" value="UniProtKB-KW"/>
</dbReference>
<dbReference type="PANTHER" id="PTHR30344:SF1">
    <property type="entry name" value="6-PHOSPHOGLUCONOLACTONASE"/>
    <property type="match status" value="1"/>
</dbReference>
<dbReference type="Gene3D" id="2.130.10.10">
    <property type="entry name" value="YVTN repeat-like/Quinoprotein amine dehydrogenase"/>
    <property type="match status" value="1"/>
</dbReference>
<evidence type="ECO:0000313" key="4">
    <source>
        <dbReference type="Proteomes" id="UP000635983"/>
    </source>
</evidence>
<accession>A0A917PWI9</accession>
<dbReference type="InterPro" id="IPR015943">
    <property type="entry name" value="WD40/YVTN_repeat-like_dom_sf"/>
</dbReference>
<protein>
    <submittedName>
        <fullName evidence="3">Gluconolactonase</fullName>
    </submittedName>
</protein>
<dbReference type="InterPro" id="IPR019405">
    <property type="entry name" value="Lactonase_7-beta_prop"/>
</dbReference>
<sequence length="365" mass="39414">MASPEYEVLVGSFGPDILHFHFDTASGHLTGPLAATAAPQSSWLVPNRDASRLYAVHECGSQGQSSGGYVSHFDIPHETGALPLVSRAPTLGDHPTYCFLSPDGQVLGVANYAADGEGSLSLITLAPDGRLGATQRATTPPYPPRPGTHTKRQRASHVHCVCLSPDGHWLFEVDLGHDQVRAYPFPPPADITLWRAEHVLELAPGSGPRHLLFSGDGRIAWLTLELSGQVMALAHHHGEFHPLQTRDLAPRAFVGERGAGALHACPDGHFLYVVNRGDDNHLYVFECELSTGLLDQRQRVPTRGRETREFAIAPGGHHLLLANQADNQILVMARNPRNGLIGDCIQAIEAPAPACFVFVARNGSR</sequence>
<evidence type="ECO:0000313" key="3">
    <source>
        <dbReference type="EMBL" id="GGJ95090.1"/>
    </source>
</evidence>
<dbReference type="EMBL" id="BMPO01000004">
    <property type="protein sequence ID" value="GGJ95090.1"/>
    <property type="molecule type" value="Genomic_DNA"/>
</dbReference>
<dbReference type="Proteomes" id="UP000635983">
    <property type="component" value="Unassembled WGS sequence"/>
</dbReference>
<comment type="caution">
    <text evidence="3">The sequence shown here is derived from an EMBL/GenBank/DDBJ whole genome shotgun (WGS) entry which is preliminary data.</text>
</comment>
<dbReference type="RefSeq" id="WP_188983210.1">
    <property type="nucleotide sequence ID" value="NZ_BMPO01000004.1"/>
</dbReference>
<gene>
    <name evidence="3" type="primary">ppgL</name>
    <name evidence="3" type="ORF">GCM10009304_21470</name>
</gene>
<keyword evidence="2" id="KW-0119">Carbohydrate metabolism</keyword>
<dbReference type="GO" id="GO:0005829">
    <property type="term" value="C:cytosol"/>
    <property type="evidence" value="ECO:0007669"/>
    <property type="project" value="TreeGrafter"/>
</dbReference>
<proteinExistence type="inferred from homology"/>
<organism evidence="3 4">
    <name type="scientific">Pseudomonas matsuisoli</name>
    <dbReference type="NCBI Taxonomy" id="1515666"/>
    <lineage>
        <taxon>Bacteria</taxon>
        <taxon>Pseudomonadati</taxon>
        <taxon>Pseudomonadota</taxon>
        <taxon>Gammaproteobacteria</taxon>
        <taxon>Pseudomonadales</taxon>
        <taxon>Pseudomonadaceae</taxon>
        <taxon>Pseudomonas</taxon>
    </lineage>
</organism>
<evidence type="ECO:0000256" key="1">
    <source>
        <dbReference type="ARBA" id="ARBA00005564"/>
    </source>
</evidence>
<reference evidence="3" key="1">
    <citation type="journal article" date="2014" name="Int. J. Syst. Evol. Microbiol.">
        <title>Complete genome sequence of Corynebacterium casei LMG S-19264T (=DSM 44701T), isolated from a smear-ripened cheese.</title>
        <authorList>
            <consortium name="US DOE Joint Genome Institute (JGI-PGF)"/>
            <person name="Walter F."/>
            <person name="Albersmeier A."/>
            <person name="Kalinowski J."/>
            <person name="Ruckert C."/>
        </authorList>
    </citation>
    <scope>NUCLEOTIDE SEQUENCE</scope>
    <source>
        <strain evidence="3">JCM 30078</strain>
    </source>
</reference>
<dbReference type="GO" id="GO:0017057">
    <property type="term" value="F:6-phosphogluconolactonase activity"/>
    <property type="evidence" value="ECO:0007669"/>
    <property type="project" value="TreeGrafter"/>
</dbReference>
<dbReference type="PANTHER" id="PTHR30344">
    <property type="entry name" value="6-PHOSPHOGLUCONOLACTONASE-RELATED"/>
    <property type="match status" value="1"/>
</dbReference>
<dbReference type="AlphaFoldDB" id="A0A917PWI9"/>